<protein>
    <submittedName>
        <fullName evidence="3">Stage III sporulation protein AG</fullName>
    </submittedName>
</protein>
<evidence type="ECO:0000256" key="1">
    <source>
        <dbReference type="SAM" id="MobiDB-lite"/>
    </source>
</evidence>
<keyword evidence="4" id="KW-1185">Reference proteome</keyword>
<feature type="region of interest" description="Disordered" evidence="1">
    <location>
        <begin position="141"/>
        <end position="163"/>
    </location>
</feature>
<sequence>MFQKLWQFLKHMFFEKEKTEAIPSEGTPTKGKLGLIHWILLFACIGLAAMILHNYFSIQSEVLTPMSPPPDTQAELDAPAEAAFGSSESSPETMQEYEEFYEQRLIDILSSIAGVGEVSIFVNLDSTEEVIFDKNIRTQATTTNEQDREGGSRNNQDQLRDEQTVTIRGDQGEAPIVIMRKKPEVRGVVVVATGADNIQVKTWIAEAIQRVLDVPLHKISVLPKKS</sequence>
<keyword evidence="2" id="KW-0812">Transmembrane</keyword>
<comment type="caution">
    <text evidence="3">The sequence shown here is derived from an EMBL/GenBank/DDBJ whole genome shotgun (WGS) entry which is preliminary data.</text>
</comment>
<feature type="transmembrane region" description="Helical" evidence="2">
    <location>
        <begin position="35"/>
        <end position="56"/>
    </location>
</feature>
<keyword evidence="2" id="KW-1133">Transmembrane helix</keyword>
<dbReference type="Proteomes" id="UP001235840">
    <property type="component" value="Unassembled WGS sequence"/>
</dbReference>
<evidence type="ECO:0000313" key="3">
    <source>
        <dbReference type="EMBL" id="MDQ0166881.1"/>
    </source>
</evidence>
<name>A0ABT9W0T1_9BACI</name>
<dbReference type="RefSeq" id="WP_307395435.1">
    <property type="nucleotide sequence ID" value="NZ_BAAADK010000003.1"/>
</dbReference>
<dbReference type="NCBIfam" id="TIGR02830">
    <property type="entry name" value="spore_III_AG"/>
    <property type="match status" value="1"/>
</dbReference>
<proteinExistence type="predicted"/>
<organism evidence="3 4">
    <name type="scientific">Caldalkalibacillus horti</name>
    <dbReference type="NCBI Taxonomy" id="77523"/>
    <lineage>
        <taxon>Bacteria</taxon>
        <taxon>Bacillati</taxon>
        <taxon>Bacillota</taxon>
        <taxon>Bacilli</taxon>
        <taxon>Bacillales</taxon>
        <taxon>Bacillaceae</taxon>
        <taxon>Caldalkalibacillus</taxon>
    </lineage>
</organism>
<dbReference type="InterPro" id="IPR014195">
    <property type="entry name" value="Spore_III_AG"/>
</dbReference>
<keyword evidence="2" id="KW-0472">Membrane</keyword>
<gene>
    <name evidence="3" type="ORF">J2S11_002797</name>
</gene>
<evidence type="ECO:0000313" key="4">
    <source>
        <dbReference type="Proteomes" id="UP001235840"/>
    </source>
</evidence>
<reference evidence="3 4" key="1">
    <citation type="submission" date="2023-07" db="EMBL/GenBank/DDBJ databases">
        <title>Genomic Encyclopedia of Type Strains, Phase IV (KMG-IV): sequencing the most valuable type-strain genomes for metagenomic binning, comparative biology and taxonomic classification.</title>
        <authorList>
            <person name="Goeker M."/>
        </authorList>
    </citation>
    <scope>NUCLEOTIDE SEQUENCE [LARGE SCALE GENOMIC DNA]</scope>
    <source>
        <strain evidence="3 4">DSM 12751</strain>
    </source>
</reference>
<dbReference type="EMBL" id="JAUSTY010000011">
    <property type="protein sequence ID" value="MDQ0166881.1"/>
    <property type="molecule type" value="Genomic_DNA"/>
</dbReference>
<accession>A0ABT9W0T1</accession>
<evidence type="ECO:0000256" key="2">
    <source>
        <dbReference type="SAM" id="Phobius"/>
    </source>
</evidence>